<gene>
    <name evidence="3" type="ORF">J4N46_01060</name>
</gene>
<dbReference type="RefSeq" id="WP_208057532.1">
    <property type="nucleotide sequence ID" value="NZ_JAGDYP010000001.1"/>
</dbReference>
<dbReference type="EMBL" id="JAGDYP010000001">
    <property type="protein sequence ID" value="MBO1883059.1"/>
    <property type="molecule type" value="Genomic_DNA"/>
</dbReference>
<sequence>MRKLLTFIYFFSTLSVVFAQQPDSLPTHPLIGTWTIQEQRLDGGSTHLNDCEKQSTYIFTTDEIIENYYKNYKGNCVVLNTNKDKYTLQGNRIIRRDEPELNNTFYIRDNILTLTFSGKDEDGNKHIAIIILKKTNP</sequence>
<reference evidence="3 4" key="1">
    <citation type="submission" date="2021-03" db="EMBL/GenBank/DDBJ databases">
        <title>Isolation and description of Capnocytophaga bilenii sp. nov., a novel Capnocytophaga species, isolated from a gingivitis subject.</title>
        <authorList>
            <person name="Antezack A."/>
            <person name="Monnet-Corti V."/>
            <person name="La Scola B."/>
        </authorList>
    </citation>
    <scope>NUCLEOTIDE SEQUENCE [LARGE SCALE GENOMIC DNA]</scope>
    <source>
        <strain evidence="3 4">Marseille-Q4570</strain>
    </source>
</reference>
<feature type="domain" description="Lipocalin-like" evidence="2">
    <location>
        <begin position="30"/>
        <end position="104"/>
    </location>
</feature>
<proteinExistence type="predicted"/>
<evidence type="ECO:0000313" key="3">
    <source>
        <dbReference type="EMBL" id="MBO1883059.1"/>
    </source>
</evidence>
<organism evidence="3 4">
    <name type="scientific">Capnocytophaga bilenii</name>
    <dbReference type="NCBI Taxonomy" id="2819369"/>
    <lineage>
        <taxon>Bacteria</taxon>
        <taxon>Pseudomonadati</taxon>
        <taxon>Bacteroidota</taxon>
        <taxon>Flavobacteriia</taxon>
        <taxon>Flavobacteriales</taxon>
        <taxon>Flavobacteriaceae</taxon>
        <taxon>Capnocytophaga</taxon>
    </lineage>
</organism>
<feature type="chain" id="PRO_5046110436" evidence="1">
    <location>
        <begin position="20"/>
        <end position="137"/>
    </location>
</feature>
<dbReference type="Proteomes" id="UP000681610">
    <property type="component" value="Unassembled WGS sequence"/>
</dbReference>
<evidence type="ECO:0000256" key="1">
    <source>
        <dbReference type="SAM" id="SignalP"/>
    </source>
</evidence>
<keyword evidence="4" id="KW-1185">Reference proteome</keyword>
<name>A0ABS3PUS2_9FLAO</name>
<dbReference type="Pfam" id="PF13648">
    <property type="entry name" value="Lipocalin_4"/>
    <property type="match status" value="1"/>
</dbReference>
<comment type="caution">
    <text evidence="3">The sequence shown here is derived from an EMBL/GenBank/DDBJ whole genome shotgun (WGS) entry which is preliminary data.</text>
</comment>
<accession>A0ABS3PUS2</accession>
<dbReference type="InterPro" id="IPR024311">
    <property type="entry name" value="Lipocalin-like"/>
</dbReference>
<protein>
    <submittedName>
        <fullName evidence="3">Lipocalin family protein</fullName>
    </submittedName>
</protein>
<feature type="signal peptide" evidence="1">
    <location>
        <begin position="1"/>
        <end position="19"/>
    </location>
</feature>
<evidence type="ECO:0000259" key="2">
    <source>
        <dbReference type="Pfam" id="PF13648"/>
    </source>
</evidence>
<keyword evidence="1" id="KW-0732">Signal</keyword>
<evidence type="ECO:0000313" key="4">
    <source>
        <dbReference type="Proteomes" id="UP000681610"/>
    </source>
</evidence>